<dbReference type="GO" id="GO:0005739">
    <property type="term" value="C:mitochondrion"/>
    <property type="evidence" value="ECO:0007669"/>
    <property type="project" value="TreeGrafter"/>
</dbReference>
<accession>A0AAV4S3D3</accession>
<dbReference type="PANTHER" id="PTHR11108">
    <property type="entry name" value="FERROCHELATASE"/>
    <property type="match status" value="1"/>
</dbReference>
<proteinExistence type="inferred from homology"/>
<dbReference type="Proteomes" id="UP001054945">
    <property type="component" value="Unassembled WGS sequence"/>
</dbReference>
<evidence type="ECO:0000313" key="2">
    <source>
        <dbReference type="EMBL" id="GIY28678.1"/>
    </source>
</evidence>
<reference evidence="2 3" key="1">
    <citation type="submission" date="2021-06" db="EMBL/GenBank/DDBJ databases">
        <title>Caerostris extrusa draft genome.</title>
        <authorList>
            <person name="Kono N."/>
            <person name="Arakawa K."/>
        </authorList>
    </citation>
    <scope>NUCLEOTIDE SEQUENCE [LARGE SCALE GENOMIC DNA]</scope>
</reference>
<dbReference type="PANTHER" id="PTHR11108:SF1">
    <property type="entry name" value="FERROCHELATASE, MITOCHONDRIAL"/>
    <property type="match status" value="1"/>
</dbReference>
<dbReference type="EMBL" id="BPLR01008975">
    <property type="protein sequence ID" value="GIY28678.1"/>
    <property type="molecule type" value="Genomic_DNA"/>
</dbReference>
<dbReference type="GO" id="GO:0006783">
    <property type="term" value="P:heme biosynthetic process"/>
    <property type="evidence" value="ECO:0007669"/>
    <property type="project" value="InterPro"/>
</dbReference>
<protein>
    <recommendedName>
        <fullName evidence="4">Ferrochelatase</fullName>
    </recommendedName>
</protein>
<keyword evidence="3" id="KW-1185">Reference proteome</keyword>
<evidence type="ECO:0008006" key="4">
    <source>
        <dbReference type="Google" id="ProtNLM"/>
    </source>
</evidence>
<gene>
    <name evidence="2" type="ORF">CEXT_762671</name>
</gene>
<organism evidence="2 3">
    <name type="scientific">Caerostris extrusa</name>
    <name type="common">Bark spider</name>
    <name type="synonym">Caerostris bankana</name>
    <dbReference type="NCBI Taxonomy" id="172846"/>
    <lineage>
        <taxon>Eukaryota</taxon>
        <taxon>Metazoa</taxon>
        <taxon>Ecdysozoa</taxon>
        <taxon>Arthropoda</taxon>
        <taxon>Chelicerata</taxon>
        <taxon>Arachnida</taxon>
        <taxon>Araneae</taxon>
        <taxon>Araneomorphae</taxon>
        <taxon>Entelegynae</taxon>
        <taxon>Araneoidea</taxon>
        <taxon>Araneidae</taxon>
        <taxon>Caerostris</taxon>
    </lineage>
</organism>
<dbReference type="Pfam" id="PF00762">
    <property type="entry name" value="Ferrochelatase"/>
    <property type="match status" value="1"/>
</dbReference>
<dbReference type="InterPro" id="IPR001015">
    <property type="entry name" value="Ferrochelatase"/>
</dbReference>
<name>A0AAV4S3D3_CAEEX</name>
<dbReference type="SUPFAM" id="SSF53800">
    <property type="entry name" value="Chelatase"/>
    <property type="match status" value="1"/>
</dbReference>
<dbReference type="AlphaFoldDB" id="A0AAV4S3D3"/>
<comment type="caution">
    <text evidence="2">The sequence shown here is derived from an EMBL/GenBank/DDBJ whole genome shotgun (WGS) entry which is preliminary data.</text>
</comment>
<evidence type="ECO:0000313" key="3">
    <source>
        <dbReference type="Proteomes" id="UP001054945"/>
    </source>
</evidence>
<evidence type="ECO:0000256" key="1">
    <source>
        <dbReference type="RuleBase" id="RU004185"/>
    </source>
</evidence>
<dbReference type="GO" id="GO:0004325">
    <property type="term" value="F:ferrochelatase activity"/>
    <property type="evidence" value="ECO:0007669"/>
    <property type="project" value="InterPro"/>
</dbReference>
<comment type="similarity">
    <text evidence="1">Belongs to the ferrochelatase family.</text>
</comment>
<sequence length="107" mass="12296">MVGWILNLSRQRCYLSNEVFRIGCRYSSLHSFEKYDTYNKRKYSSLSGKVKTGILMMNMGGPSSLDEVEDFLTRLFTDKDIIPLPMQSMLGPIIAKRRSPGIVKKIQ</sequence>
<dbReference type="Gene3D" id="3.40.50.1400">
    <property type="match status" value="1"/>
</dbReference>